<feature type="domain" description="FAD/NAD(P)-binding" evidence="13">
    <location>
        <begin position="6"/>
        <end position="319"/>
    </location>
</feature>
<dbReference type="PRINTS" id="PR00368">
    <property type="entry name" value="FADPNR"/>
</dbReference>
<evidence type="ECO:0000256" key="8">
    <source>
        <dbReference type="PIRSR" id="PIRSR000350-2"/>
    </source>
</evidence>
<comment type="similarity">
    <text evidence="1 11">Belongs to the class-I pyridine nucleotide-disulfide oxidoreductase family.</text>
</comment>
<evidence type="ECO:0000259" key="12">
    <source>
        <dbReference type="Pfam" id="PF02852"/>
    </source>
</evidence>
<dbReference type="PRINTS" id="PR00411">
    <property type="entry name" value="PNDRDTASEI"/>
</dbReference>
<dbReference type="Gene3D" id="3.30.390.30">
    <property type="match status" value="1"/>
</dbReference>
<evidence type="ECO:0000256" key="4">
    <source>
        <dbReference type="ARBA" id="ARBA00023002"/>
    </source>
</evidence>
<dbReference type="PIRSF" id="PIRSF000350">
    <property type="entry name" value="Mercury_reductase_MerA"/>
    <property type="match status" value="1"/>
</dbReference>
<feature type="binding site" evidence="9">
    <location>
        <begin position="141"/>
        <end position="143"/>
    </location>
    <ligand>
        <name>FAD</name>
        <dbReference type="ChEBI" id="CHEBI:57692"/>
    </ligand>
</feature>
<dbReference type="Pfam" id="PF07992">
    <property type="entry name" value="Pyr_redox_2"/>
    <property type="match status" value="1"/>
</dbReference>
<feature type="binding site" evidence="9">
    <location>
        <position position="51"/>
    </location>
    <ligand>
        <name>FAD</name>
        <dbReference type="ChEBI" id="CHEBI:57692"/>
    </ligand>
</feature>
<evidence type="ECO:0000256" key="11">
    <source>
        <dbReference type="RuleBase" id="RU003691"/>
    </source>
</evidence>
<evidence type="ECO:0000256" key="3">
    <source>
        <dbReference type="ARBA" id="ARBA00022827"/>
    </source>
</evidence>
<evidence type="ECO:0000256" key="5">
    <source>
        <dbReference type="ARBA" id="ARBA00023027"/>
    </source>
</evidence>
<dbReference type="OMA" id="HMVGDRM"/>
<feature type="binding site" evidence="9">
    <location>
        <position position="200"/>
    </location>
    <ligand>
        <name>NAD(+)</name>
        <dbReference type="ChEBI" id="CHEBI:57540"/>
    </ligand>
</feature>
<evidence type="ECO:0000313" key="14">
    <source>
        <dbReference type="EMBL" id="QUC12121.1"/>
    </source>
</evidence>
<evidence type="ECO:0000259" key="13">
    <source>
        <dbReference type="Pfam" id="PF07992"/>
    </source>
</evidence>
<dbReference type="OrthoDB" id="4763248at2"/>
<dbReference type="GO" id="GO:0004148">
    <property type="term" value="F:dihydrolipoyl dehydrogenase (NADH) activity"/>
    <property type="evidence" value="ECO:0007669"/>
    <property type="project" value="UniProtKB-EC"/>
</dbReference>
<reference evidence="15 16" key="1">
    <citation type="submission" date="2018-12" db="EMBL/GenBank/DDBJ databases">
        <authorList>
            <consortium name="Pathogen Informatics"/>
        </authorList>
    </citation>
    <scope>NUCLEOTIDE SEQUENCE [LARGE SCALE GENOMIC DNA]</scope>
    <source>
        <strain evidence="15 16">NCTC12967</strain>
    </source>
</reference>
<dbReference type="InterPro" id="IPR023753">
    <property type="entry name" value="FAD/NAD-binding_dom"/>
</dbReference>
<keyword evidence="3 9" id="KW-0274">FAD</keyword>
<dbReference type="GO" id="GO:0006103">
    <property type="term" value="P:2-oxoglutarate metabolic process"/>
    <property type="evidence" value="ECO:0007669"/>
    <property type="project" value="TreeGrafter"/>
</dbReference>
<evidence type="ECO:0000256" key="9">
    <source>
        <dbReference type="PIRSR" id="PIRSR000350-3"/>
    </source>
</evidence>
<proteinExistence type="inferred from homology"/>
<dbReference type="InterPro" id="IPR012999">
    <property type="entry name" value="Pyr_OxRdtase_I_AS"/>
</dbReference>
<dbReference type="Gene3D" id="3.50.50.60">
    <property type="entry name" value="FAD/NAD(P)-binding domain"/>
    <property type="match status" value="2"/>
</dbReference>
<keyword evidence="5 9" id="KW-0520">NAD</keyword>
<evidence type="ECO:0000256" key="10">
    <source>
        <dbReference type="PIRSR" id="PIRSR000350-4"/>
    </source>
</evidence>
<dbReference type="GeneID" id="64407497"/>
<keyword evidence="16" id="KW-1185">Reference proteome</keyword>
<keyword evidence="4 11" id="KW-0560">Oxidoreductase</keyword>
<feature type="disulfide bond" description="Redox-active" evidence="10">
    <location>
        <begin position="42"/>
        <end position="47"/>
    </location>
</feature>
<dbReference type="Pfam" id="PF02852">
    <property type="entry name" value="Pyr_redox_dim"/>
    <property type="match status" value="1"/>
</dbReference>
<dbReference type="EMBL" id="LR134406">
    <property type="protein sequence ID" value="VEH70739.1"/>
    <property type="molecule type" value="Genomic_DNA"/>
</dbReference>
<dbReference type="PANTHER" id="PTHR22912:SF217">
    <property type="entry name" value="DIHYDROLIPOYL DEHYDROGENASE"/>
    <property type="match status" value="1"/>
</dbReference>
<dbReference type="EMBL" id="CP072385">
    <property type="protein sequence ID" value="QUC12121.1"/>
    <property type="molecule type" value="Genomic_DNA"/>
</dbReference>
<dbReference type="PANTHER" id="PTHR22912">
    <property type="entry name" value="DISULFIDE OXIDOREDUCTASE"/>
    <property type="match status" value="1"/>
</dbReference>
<evidence type="ECO:0000313" key="16">
    <source>
        <dbReference type="Proteomes" id="UP000273044"/>
    </source>
</evidence>
<dbReference type="SUPFAM" id="SSF55424">
    <property type="entry name" value="FAD/NAD-linked reductases, dimerisation (C-terminal) domain"/>
    <property type="match status" value="1"/>
</dbReference>
<evidence type="ECO:0000256" key="2">
    <source>
        <dbReference type="ARBA" id="ARBA00022630"/>
    </source>
</evidence>
<dbReference type="SUPFAM" id="SSF51905">
    <property type="entry name" value="FAD/NAD(P)-binding domain"/>
    <property type="match status" value="1"/>
</dbReference>
<name>A0A3N4D216_9ACTN</name>
<feature type="binding site" evidence="9">
    <location>
        <position position="263"/>
    </location>
    <ligand>
        <name>NAD(+)</name>
        <dbReference type="ChEBI" id="CHEBI:57540"/>
    </ligand>
</feature>
<sequence>MTQVHDLAVLGGGPAGYATALRAAQLGLDVALVEERELGGTCLHRGCVPTKAWLQAAKTRTTVAKADRLGIGAILTGVDAAKVRGFADSLVSGLHRGLTGLIRSRGIRVVPGHGRLVVDAEGPALDVDGELLRAHNVVLATGSAPVTLGLPTDGERILTSEHALRLEQLPGRAVILGGGVIGVEFASLWRDLGVDVVLVEARPHLLPNEDPDLVAVLERRLRARGVDLRLGAKAEGIVRDGDQVRLELPDGTVTADVALIAVGRRPVTGGLGLEEAGVALTSTGHVSATRELATTAAGVFAVGDLIAGPQLAHRGYAHGIFLAEQLAHLSGGRPIRPRPPEDRDIPRITYSSPQLASVGLTREQAAATGGCEVSDFDLRGNARALMLAPGDRDAGLVRVIRRPGGALVGVHLVGEDIAELIAEGTLMVGWQATPDDVKDLIHPHPSLSEALAEANLTLAGSALHMHA</sequence>
<evidence type="ECO:0000313" key="15">
    <source>
        <dbReference type="EMBL" id="VEH70739.1"/>
    </source>
</evidence>
<feature type="binding site" evidence="9">
    <location>
        <begin position="177"/>
        <end position="184"/>
    </location>
    <ligand>
        <name>NAD(+)</name>
        <dbReference type="ChEBI" id="CHEBI:57540"/>
    </ligand>
</feature>
<reference evidence="14" key="2">
    <citation type="submission" date="2021-03" db="EMBL/GenBank/DDBJ databases">
        <title>Human Oral Microbial Genomes.</title>
        <authorList>
            <person name="Johnston C.D."/>
            <person name="Chen T."/>
            <person name="Dewhirst F.E."/>
        </authorList>
    </citation>
    <scope>NUCLEOTIDE SEQUENCE</scope>
    <source>
        <strain evidence="14">F0714</strain>
    </source>
</reference>
<dbReference type="InterPro" id="IPR036188">
    <property type="entry name" value="FAD/NAD-bd_sf"/>
</dbReference>
<keyword evidence="7 11" id="KW-0676">Redox-active center</keyword>
<dbReference type="InterPro" id="IPR001100">
    <property type="entry name" value="Pyr_nuc-diS_OxRdtase"/>
</dbReference>
<evidence type="ECO:0000256" key="7">
    <source>
        <dbReference type="ARBA" id="ARBA00023284"/>
    </source>
</evidence>
<feature type="domain" description="Pyridine nucleotide-disulphide oxidoreductase dimerisation" evidence="12">
    <location>
        <begin position="345"/>
        <end position="454"/>
    </location>
</feature>
<dbReference type="Proteomes" id="UP000273044">
    <property type="component" value="Chromosome"/>
</dbReference>
<dbReference type="AlphaFoldDB" id="A0A3N4D216"/>
<dbReference type="RefSeq" id="WP_014847093.1">
    <property type="nucleotide sequence ID" value="NZ_CAUVFX010000018.1"/>
</dbReference>
<gene>
    <name evidence="15" type="primary">lpd_3</name>
    <name evidence="14" type="ORF">J5A53_05380</name>
    <name evidence="15" type="ORF">NCTC12967_02045</name>
</gene>
<dbReference type="GO" id="GO:0050660">
    <property type="term" value="F:flavin adenine dinucleotide binding"/>
    <property type="evidence" value="ECO:0007669"/>
    <property type="project" value="TreeGrafter"/>
</dbReference>
<comment type="cofactor">
    <cofactor evidence="9">
        <name>FAD</name>
        <dbReference type="ChEBI" id="CHEBI:57692"/>
    </cofactor>
    <text evidence="9">Binds 1 FAD per subunit.</text>
</comment>
<feature type="binding site" evidence="9">
    <location>
        <position position="114"/>
    </location>
    <ligand>
        <name>FAD</name>
        <dbReference type="ChEBI" id="CHEBI:57692"/>
    </ligand>
</feature>
<dbReference type="PROSITE" id="PS00076">
    <property type="entry name" value="PYRIDINE_REDOX_1"/>
    <property type="match status" value="1"/>
</dbReference>
<keyword evidence="6" id="KW-1015">Disulfide bond</keyword>
<keyword evidence="2 11" id="KW-0285">Flavoprotein</keyword>
<organism evidence="15 16">
    <name type="scientific">Arachnia propionica</name>
    <dbReference type="NCBI Taxonomy" id="1750"/>
    <lineage>
        <taxon>Bacteria</taxon>
        <taxon>Bacillati</taxon>
        <taxon>Actinomycetota</taxon>
        <taxon>Actinomycetes</taxon>
        <taxon>Propionibacteriales</taxon>
        <taxon>Propionibacteriaceae</taxon>
        <taxon>Arachnia</taxon>
    </lineage>
</organism>
<feature type="active site" description="Proton acceptor" evidence="8">
    <location>
        <position position="444"/>
    </location>
</feature>
<dbReference type="InterPro" id="IPR050151">
    <property type="entry name" value="Class-I_Pyr_Nuc-Dis_Oxidored"/>
</dbReference>
<dbReference type="InterPro" id="IPR004099">
    <property type="entry name" value="Pyr_nucl-diS_OxRdtase_dimer"/>
</dbReference>
<keyword evidence="9" id="KW-0547">Nucleotide-binding</keyword>
<protein>
    <submittedName>
        <fullName evidence="15">Dihydrolipoyl dehydrogenase</fullName>
        <ecNumber evidence="15">1.8.1.4</ecNumber>
    </submittedName>
</protein>
<evidence type="ECO:0000256" key="1">
    <source>
        <dbReference type="ARBA" id="ARBA00007532"/>
    </source>
</evidence>
<feature type="binding site" evidence="9">
    <location>
        <position position="304"/>
    </location>
    <ligand>
        <name>FAD</name>
        <dbReference type="ChEBI" id="CHEBI:57692"/>
    </ligand>
</feature>
<dbReference type="InterPro" id="IPR016156">
    <property type="entry name" value="FAD/NAD-linked_Rdtase_dimer_sf"/>
</dbReference>
<evidence type="ECO:0000256" key="6">
    <source>
        <dbReference type="ARBA" id="ARBA00023157"/>
    </source>
</evidence>
<dbReference type="Proteomes" id="UP000677180">
    <property type="component" value="Chromosome"/>
</dbReference>
<dbReference type="EC" id="1.8.1.4" evidence="15"/>
<accession>A0A3N4D216</accession>